<feature type="non-terminal residue" evidence="1">
    <location>
        <position position="1"/>
    </location>
</feature>
<evidence type="ECO:0000313" key="1">
    <source>
        <dbReference type="EMBL" id="SPN79017.1"/>
    </source>
</evidence>
<name>A0A2R8FDC7_9VIRU</name>
<reference evidence="1" key="1">
    <citation type="submission" date="2018-03" db="EMBL/GenBank/DDBJ databases">
        <authorList>
            <consortium name="Urmite Genomes"/>
        </authorList>
    </citation>
    <scope>NUCLEOTIDE SEQUENCE [LARGE SCALE GENOMIC DNA]</scope>
    <source>
        <strain evidence="1">IHUMI-27.7</strain>
    </source>
</reference>
<keyword evidence="2" id="KW-1185">Reference proteome</keyword>
<dbReference type="Proteomes" id="UP000273054">
    <property type="component" value="Segment"/>
</dbReference>
<evidence type="ECO:0000313" key="2">
    <source>
        <dbReference type="Proteomes" id="UP000273054"/>
    </source>
</evidence>
<proteinExistence type="predicted"/>
<sequence>VDDESGKKESLTWINIAVPKEGGDVWVFVQGEEEMQKALYDGDDGKLHAAVPCHELTKEESQSLPSLKVVECEVHLQDSVYSLSEEEFVERYSGPEKMDLLPSDRYKLYLLANTIVNSGAYYIDDSKKRKVRVELLGVNVVVPNEEGREVTAFPGGYRGEQEKGFFYIQDGELHSREMSEDVIEAKDNYTLLNQGVLEREGETIYSFSVGEFIARFGEEYIEWKQYADSAEEELGIPESYFNLALDRDITPLQRYLEVAAQVVLTPDAAVTYDRETGQVFGIYESLAGVYESLRRNDAEMVLFFANRLRPQSRSLLQEQLLSGEIRKVLVPNFIYFRTVALRALYSHLGLQPIRDLYPTPWQLYVEDLAQEGEIAGFDVDAFPSDDAIIQSLSYLISREKYWALNSAIELNLPPEDVALAALASGSQDMIKAANNYARNTVLDALVREGDMLPGKRRIPLYYFSALAQGCNSKLWTRLRDISREEPPEQSLLLLRAGYYLKVATSERPVTVDYYNILRVERPLSDPTLALNVDTAILLAEEGVSVKDIVKNNLGNVNLLLTLSPELSDRDKAELKSESLAYPLTFLLL</sequence>
<dbReference type="EMBL" id="LT994651">
    <property type="protein sequence ID" value="SPN79017.1"/>
    <property type="molecule type" value="Genomic_DNA"/>
</dbReference>
<protein>
    <submittedName>
        <fullName evidence="1">Uncharacterized protein</fullName>
    </submittedName>
</protein>
<accession>A0A2R8FDC7</accession>
<gene>
    <name evidence="1" type="ORF">BRZCDTV_113</name>
</gene>
<organism evidence="1">
    <name type="scientific">Brazilian cedratvirus IHUMI</name>
    <dbReference type="NCBI Taxonomy" id="2126980"/>
    <lineage>
        <taxon>Viruses</taxon>
        <taxon>Pithoviruses</taxon>
        <taxon>Orthocedratvirinae</taxon>
        <taxon>Alphacedratvirus</taxon>
        <taxon>Alphacedratvirus brasiliense</taxon>
    </lineage>
</organism>